<protein>
    <submittedName>
        <fullName evidence="2">Uncharacterized protein</fullName>
    </submittedName>
</protein>
<proteinExistence type="predicted"/>
<organism evidence="2 3">
    <name type="scientific">Blastococcus brunescens</name>
    <dbReference type="NCBI Taxonomy" id="1564165"/>
    <lineage>
        <taxon>Bacteria</taxon>
        <taxon>Bacillati</taxon>
        <taxon>Actinomycetota</taxon>
        <taxon>Actinomycetes</taxon>
        <taxon>Geodermatophilales</taxon>
        <taxon>Geodermatophilaceae</taxon>
        <taxon>Blastococcus</taxon>
    </lineage>
</organism>
<name>A0ABZ1AYG5_9ACTN</name>
<reference evidence="2 3" key="1">
    <citation type="submission" date="2023-12" db="EMBL/GenBank/DDBJ databases">
        <title>Blastococcus brunescens sp. nov., an actonobacterium isolated from sandstone collected in sahara desert.</title>
        <authorList>
            <person name="Gtari M."/>
            <person name="Ghodhbane F."/>
        </authorList>
    </citation>
    <scope>NUCLEOTIDE SEQUENCE [LARGE SCALE GENOMIC DNA]</scope>
    <source>
        <strain evidence="2 3">BMG 8361</strain>
    </source>
</reference>
<dbReference type="InterPro" id="IPR023393">
    <property type="entry name" value="START-like_dom_sf"/>
</dbReference>
<dbReference type="EMBL" id="CP141261">
    <property type="protein sequence ID" value="WRL63613.1"/>
    <property type="molecule type" value="Genomic_DNA"/>
</dbReference>
<accession>A0ABZ1AYG5</accession>
<gene>
    <name evidence="2" type="ORF">U6N30_28720</name>
</gene>
<dbReference type="SUPFAM" id="SSF55961">
    <property type="entry name" value="Bet v1-like"/>
    <property type="match status" value="1"/>
</dbReference>
<sequence>MPSSTLNGDEFEGSVKVKLGAMVLTYRGTARIVERDEAAHRAVIEAAAKESRGAGTAKANVIASLHARGIRPRSRSSPSCTSPVSRPSSVAASWQTSPSG</sequence>
<dbReference type="Proteomes" id="UP001324287">
    <property type="component" value="Chromosome"/>
</dbReference>
<evidence type="ECO:0000313" key="3">
    <source>
        <dbReference type="Proteomes" id="UP001324287"/>
    </source>
</evidence>
<evidence type="ECO:0000256" key="1">
    <source>
        <dbReference type="SAM" id="MobiDB-lite"/>
    </source>
</evidence>
<dbReference type="Gene3D" id="3.30.530.20">
    <property type="match status" value="1"/>
</dbReference>
<evidence type="ECO:0000313" key="2">
    <source>
        <dbReference type="EMBL" id="WRL63613.1"/>
    </source>
</evidence>
<feature type="region of interest" description="Disordered" evidence="1">
    <location>
        <begin position="66"/>
        <end position="100"/>
    </location>
</feature>
<keyword evidence="3" id="KW-1185">Reference proteome</keyword>
<dbReference type="RefSeq" id="WP_324274948.1">
    <property type="nucleotide sequence ID" value="NZ_CP141261.1"/>
</dbReference>
<feature type="compositionally biased region" description="Low complexity" evidence="1">
    <location>
        <begin position="75"/>
        <end position="93"/>
    </location>
</feature>